<organism evidence="2 3">
    <name type="scientific">Cryobacterium luteum</name>
    <dbReference type="NCBI Taxonomy" id="1424661"/>
    <lineage>
        <taxon>Bacteria</taxon>
        <taxon>Bacillati</taxon>
        <taxon>Actinomycetota</taxon>
        <taxon>Actinomycetes</taxon>
        <taxon>Micrococcales</taxon>
        <taxon>Microbacteriaceae</taxon>
        <taxon>Cryobacterium</taxon>
    </lineage>
</organism>
<dbReference type="GO" id="GO:0003677">
    <property type="term" value="F:DNA binding"/>
    <property type="evidence" value="ECO:0007669"/>
    <property type="project" value="UniProtKB-KW"/>
</dbReference>
<dbReference type="OrthoDB" id="4547231at2"/>
<keyword evidence="2" id="KW-0238">DNA-binding</keyword>
<dbReference type="Proteomes" id="UP000297654">
    <property type="component" value="Unassembled WGS sequence"/>
</dbReference>
<dbReference type="InterPro" id="IPR009061">
    <property type="entry name" value="DNA-bd_dom_put_sf"/>
</dbReference>
<name>A0A1H8JLC8_9MICO</name>
<comment type="caution">
    <text evidence="2">The sequence shown here is derived from an EMBL/GenBank/DDBJ whole genome shotgun (WGS) entry which is preliminary data.</text>
</comment>
<dbReference type="Gene3D" id="1.10.1660.10">
    <property type="match status" value="1"/>
</dbReference>
<evidence type="ECO:0000313" key="3">
    <source>
        <dbReference type="Proteomes" id="UP000297654"/>
    </source>
</evidence>
<protein>
    <submittedName>
        <fullName evidence="2">DNA-binding protein</fullName>
    </submittedName>
</protein>
<evidence type="ECO:0000313" key="2">
    <source>
        <dbReference type="EMBL" id="TFB83915.1"/>
    </source>
</evidence>
<gene>
    <name evidence="2" type="ORF">E3O10_16680</name>
</gene>
<sequence length="1317" mass="145733">MSGDQLKPFLNVRETAQILSVHANTIRNWVKSGTIVSSRVPGSTTHRFAREEVLRLQRESGKATSSVAPILRLDGPELVTANELNLWATRADAKGTFPDLMRRLLAATTGITNLDVRAYEGVAAHGWDGSANSSGSTYLPAGALRFEFGTNADPKSKAQNDYDKRVEALPTDASSVVIVATPRNWPGGKVWAADRAKENKFAGVEVLDSHRLEGWLREAPPVHYWISERLGYSPRDVRTLERWWSDFEGRTTIALPSTLFGAGRSAEAEEFRARLLGGGYVGAIVTVQAPWKDDALAFIYDALSGHDDMLHRTLLVSDEAIWARLVESTSPSILIPLFSGQVDLRAATNKGHRVVLVADGDDVVRDGKISVPKIDHVAARETLKPVIADSVKASSMVALGRRSMPALIRSIAREPRFKAPEWLVDPDQAALLAPLALATSWTAIDSDLSVLEMLTGRSRQQIELLLKSLSSRPDAPFVRSGGIWRMTSPAEAALLLLPRLGDEDMSRWAEIVREVLLEREPFEGMDAVARMTASMTGTAAKYSETLRKGLAEGLALAGASNGELSGELIQRTVDAIVRQVLQAANCDATGATWARLSSALPDLAEASPDIFLDALDTDLGTPDPILRTMFRDSGADSIFGASSPHSSLLWAIEGLCWSPSHFGRAAWILAQLSSIDQGGRLTNRPAESLQKITTAWVPQTGASVDDKLAVIDRVLQRLPEVGWKVALGVWPSHHAVAFPPHQPTYRDWAPTRQNVAIPDWMRFVHELMNVVVRAAGLDANRWKEVIPHIAELPSSDRLHIIEKFGEVVARQDWGDEKLHAVWGTLDVELDRHEEYADAAWAMPASDVALLRRIADQLKPSEDSRKFSKLFDWRVRVPGLKLGDEGYDAEVDYLRREAIGAVLMLGVEQLRTLVEDVKTPHVLGYLLASREDVPEQEVVSWLASGRDNLRQAALAFATSKIQVTGIEWLKTALTSPHLEHTDTRELLMGAVPFKREFWTEIASLESDLQNAYWQRANPYEVSKQDRKDAIRLLLEHERRWAAITLLSAVLHDDVTLDVDLVKSAFYSILESTEPIQDFTMSSYHVGNLLEYLELKVPEDIELPRYEFYFFELLQNHHPSKALYRALGSDSEDFVNMVSAIYRGQNEPKRSLDANESAYANLAWSVLREWHTLPGQGDDGSIDAAHLTEWVRSARLALSDTGRSAIGDEQIGHVLASSPIGLDGVWPAETVRELIENIGNARIDAGLAMGRTGRRGVTSRGVFDGGEQERVLETEYLSMAAKVATKWPRTARILRSIADDYHRDALRNDAEAERMGDRA</sequence>
<reference evidence="2 3" key="1">
    <citation type="submission" date="2019-03" db="EMBL/GenBank/DDBJ databases">
        <title>Genomics of glacier-inhabiting Cryobacterium strains.</title>
        <authorList>
            <person name="Liu Q."/>
            <person name="Xin Y.-H."/>
        </authorList>
    </citation>
    <scope>NUCLEOTIDE SEQUENCE [LARGE SCALE GENOMIC DNA]</scope>
    <source>
        <strain evidence="2 3">Hh15</strain>
    </source>
</reference>
<evidence type="ECO:0000259" key="1">
    <source>
        <dbReference type="Pfam" id="PF12728"/>
    </source>
</evidence>
<dbReference type="InterPro" id="IPR041657">
    <property type="entry name" value="HTH_17"/>
</dbReference>
<keyword evidence="3" id="KW-1185">Reference proteome</keyword>
<dbReference type="SUPFAM" id="SSF46955">
    <property type="entry name" value="Putative DNA-binding domain"/>
    <property type="match status" value="1"/>
</dbReference>
<feature type="domain" description="Helix-turn-helix" evidence="1">
    <location>
        <begin position="9"/>
        <end position="59"/>
    </location>
</feature>
<dbReference type="RefSeq" id="WP_092111473.1">
    <property type="nucleotide sequence ID" value="NZ_FOCN01000015.1"/>
</dbReference>
<dbReference type="EMBL" id="SOFF01000050">
    <property type="protein sequence ID" value="TFB83915.1"/>
    <property type="molecule type" value="Genomic_DNA"/>
</dbReference>
<accession>A0A1H8JLC8</accession>
<proteinExistence type="predicted"/>
<dbReference type="Pfam" id="PF12728">
    <property type="entry name" value="HTH_17"/>
    <property type="match status" value="1"/>
</dbReference>